<comment type="caution">
    <text evidence="7">The sequence shown here is derived from an EMBL/GenBank/DDBJ whole genome shotgun (WGS) entry which is preliminary data.</text>
</comment>
<dbReference type="PROSITE" id="PS01081">
    <property type="entry name" value="HTH_TETR_1"/>
    <property type="match status" value="1"/>
</dbReference>
<evidence type="ECO:0000256" key="3">
    <source>
        <dbReference type="ARBA" id="ARBA00023163"/>
    </source>
</evidence>
<keyword evidence="8" id="KW-1185">Reference proteome</keyword>
<dbReference type="PANTHER" id="PTHR30055:SF234">
    <property type="entry name" value="HTH-TYPE TRANSCRIPTIONAL REGULATOR BETI"/>
    <property type="match status" value="1"/>
</dbReference>
<dbReference type="PRINTS" id="PR00455">
    <property type="entry name" value="HTHTETR"/>
</dbReference>
<proteinExistence type="predicted"/>
<gene>
    <name evidence="7" type="ORF">HCN08_00965</name>
</gene>
<evidence type="ECO:0000256" key="4">
    <source>
        <dbReference type="PROSITE-ProRule" id="PRU00335"/>
    </source>
</evidence>
<dbReference type="PROSITE" id="PS50977">
    <property type="entry name" value="HTH_TETR_2"/>
    <property type="match status" value="1"/>
</dbReference>
<keyword evidence="2 4" id="KW-0238">DNA-binding</keyword>
<evidence type="ECO:0000256" key="2">
    <source>
        <dbReference type="ARBA" id="ARBA00023125"/>
    </source>
</evidence>
<feature type="DNA-binding region" description="H-T-H motif" evidence="4">
    <location>
        <begin position="61"/>
        <end position="80"/>
    </location>
</feature>
<dbReference type="EMBL" id="JAATEJ010000001">
    <property type="protein sequence ID" value="NJP41995.1"/>
    <property type="molecule type" value="Genomic_DNA"/>
</dbReference>
<evidence type="ECO:0000256" key="5">
    <source>
        <dbReference type="SAM" id="MobiDB-lite"/>
    </source>
</evidence>
<feature type="domain" description="HTH tetR-type" evidence="6">
    <location>
        <begin position="38"/>
        <end position="98"/>
    </location>
</feature>
<dbReference type="Pfam" id="PF00440">
    <property type="entry name" value="TetR_N"/>
    <property type="match status" value="1"/>
</dbReference>
<dbReference type="PANTHER" id="PTHR30055">
    <property type="entry name" value="HTH-TYPE TRANSCRIPTIONAL REGULATOR RUTR"/>
    <property type="match status" value="1"/>
</dbReference>
<dbReference type="InterPro" id="IPR041669">
    <property type="entry name" value="TetR_C_15"/>
</dbReference>
<organism evidence="7 8">
    <name type="scientific">Actinacidiphila epipremni</name>
    <dbReference type="NCBI Taxonomy" id="2053013"/>
    <lineage>
        <taxon>Bacteria</taxon>
        <taxon>Bacillati</taxon>
        <taxon>Actinomycetota</taxon>
        <taxon>Actinomycetes</taxon>
        <taxon>Kitasatosporales</taxon>
        <taxon>Streptomycetaceae</taxon>
        <taxon>Actinacidiphila</taxon>
    </lineage>
</organism>
<dbReference type="Proteomes" id="UP000734511">
    <property type="component" value="Unassembled WGS sequence"/>
</dbReference>
<accession>A0ABX0ZE77</accession>
<dbReference type="Gene3D" id="1.10.357.10">
    <property type="entry name" value="Tetracycline Repressor, domain 2"/>
    <property type="match status" value="1"/>
</dbReference>
<dbReference type="SUPFAM" id="SSF46689">
    <property type="entry name" value="Homeodomain-like"/>
    <property type="match status" value="1"/>
</dbReference>
<name>A0ABX0ZE77_9ACTN</name>
<keyword evidence="1" id="KW-0805">Transcription regulation</keyword>
<feature type="region of interest" description="Disordered" evidence="5">
    <location>
        <begin position="255"/>
        <end position="274"/>
    </location>
</feature>
<reference evidence="7 8" key="1">
    <citation type="submission" date="2020-03" db="EMBL/GenBank/DDBJ databases">
        <title>WGS of actinomycetes isolated from Thailand.</title>
        <authorList>
            <person name="Thawai C."/>
        </authorList>
    </citation>
    <scope>NUCLEOTIDE SEQUENCE [LARGE SCALE GENOMIC DNA]</scope>
    <source>
        <strain evidence="7 8">PRB2-1</strain>
    </source>
</reference>
<protein>
    <submittedName>
        <fullName evidence="7">TetR/AcrR family transcriptional regulator</fullName>
    </submittedName>
</protein>
<evidence type="ECO:0000313" key="8">
    <source>
        <dbReference type="Proteomes" id="UP000734511"/>
    </source>
</evidence>
<keyword evidence="3" id="KW-0804">Transcription</keyword>
<sequence length="274" mass="29661">MIARITRMRAMARVCQSPLGVHVSEADERPRRRQARGERRVTQLLKAAASVFCAVGYTASSTNAIAREAGVSPGTLYQFFPNKEAIAVELGGRLIREMEETHGRVFTAENARLPLDRLIDAVADPFVEFNCANPAFLALIKGPDAPGRITEEHDTLHAALLDRVTWVLALRSPSLSRVERTLIAEMSFAMFKAALDLVVQSGEAERAGYVGELKAMLYRYLAPYVGTGPVEIGEKEMAQARATLAAEGAQWFDGETGMGVPSDAPISGALPTSS</sequence>
<dbReference type="InterPro" id="IPR009057">
    <property type="entry name" value="Homeodomain-like_sf"/>
</dbReference>
<evidence type="ECO:0000313" key="7">
    <source>
        <dbReference type="EMBL" id="NJP41995.1"/>
    </source>
</evidence>
<evidence type="ECO:0000259" key="6">
    <source>
        <dbReference type="PROSITE" id="PS50977"/>
    </source>
</evidence>
<dbReference type="InterPro" id="IPR001647">
    <property type="entry name" value="HTH_TetR"/>
</dbReference>
<dbReference type="InterPro" id="IPR050109">
    <property type="entry name" value="HTH-type_TetR-like_transc_reg"/>
</dbReference>
<evidence type="ECO:0000256" key="1">
    <source>
        <dbReference type="ARBA" id="ARBA00023015"/>
    </source>
</evidence>
<dbReference type="InterPro" id="IPR023772">
    <property type="entry name" value="DNA-bd_HTH_TetR-type_CS"/>
</dbReference>
<dbReference type="Pfam" id="PF17918">
    <property type="entry name" value="TetR_C_15"/>
    <property type="match status" value="1"/>
</dbReference>